<sequence>MSTSKRIDQGQEQVVVTFSQVQTIGWMHKNFLSKLPEHLVFHRRCVRPWCCHDDVLLFPIHQSFRTGELFTVEARIE</sequence>
<evidence type="ECO:0000313" key="1">
    <source>
        <dbReference type="EMBL" id="CDW31881.1"/>
    </source>
</evidence>
<accession>A0A0K2U2I5</accession>
<name>A0A0K2U2I5_LEPSM</name>
<proteinExistence type="predicted"/>
<dbReference type="AlphaFoldDB" id="A0A0K2U2I5"/>
<organism evidence="1">
    <name type="scientific">Lepeophtheirus salmonis</name>
    <name type="common">Salmon louse</name>
    <name type="synonym">Caligus salmonis</name>
    <dbReference type="NCBI Taxonomy" id="72036"/>
    <lineage>
        <taxon>Eukaryota</taxon>
        <taxon>Metazoa</taxon>
        <taxon>Ecdysozoa</taxon>
        <taxon>Arthropoda</taxon>
        <taxon>Crustacea</taxon>
        <taxon>Multicrustacea</taxon>
        <taxon>Hexanauplia</taxon>
        <taxon>Copepoda</taxon>
        <taxon>Siphonostomatoida</taxon>
        <taxon>Caligidae</taxon>
        <taxon>Lepeophtheirus</taxon>
    </lineage>
</organism>
<dbReference type="EMBL" id="HACA01014520">
    <property type="protein sequence ID" value="CDW31881.1"/>
    <property type="molecule type" value="Transcribed_RNA"/>
</dbReference>
<reference evidence="1" key="1">
    <citation type="submission" date="2014-05" db="EMBL/GenBank/DDBJ databases">
        <authorList>
            <person name="Chronopoulou M."/>
        </authorList>
    </citation>
    <scope>NUCLEOTIDE SEQUENCE</scope>
    <source>
        <tissue evidence="1">Whole organism</tissue>
    </source>
</reference>
<protein>
    <submittedName>
        <fullName evidence="1">Uncharacterized protein</fullName>
    </submittedName>
</protein>